<dbReference type="AlphaFoldDB" id="A0A947D384"/>
<dbReference type="InterPro" id="IPR036388">
    <property type="entry name" value="WH-like_DNA-bd_sf"/>
</dbReference>
<dbReference type="SUPFAM" id="SSF46785">
    <property type="entry name" value="Winged helix' DNA-binding domain"/>
    <property type="match status" value="1"/>
</dbReference>
<dbReference type="InterPro" id="IPR036390">
    <property type="entry name" value="WH_DNA-bd_sf"/>
</dbReference>
<evidence type="ECO:0000313" key="1">
    <source>
        <dbReference type="EMBL" id="MBT9282003.1"/>
    </source>
</evidence>
<sequence>MDHFARIHALFVLLDCAPIVGRRRLQKIAYLAGLPFRFEFGDRGPYSYELDAVTDRLVGEGLIATEATPEGTTYRLTDRGRRFFARLTADGYRFEPAEDVAALARLSPDRLEAMATLRFLIRRGLSEDEARARLEMLRPGLKAVL</sequence>
<reference evidence="1" key="1">
    <citation type="journal article" date="2021" name="Microbiology">
        <title>Metagenomic Analysis of the Microbial Community in the Underground Coal Fire Area (Kemerovo Region, Russia) Revealed Predominance of Thermophilic Members of the Phyla Deinococcus-thermus, Aquificae, and Firmicutes.</title>
        <authorList>
            <person name="Kadnikov V."/>
            <person name="Mardanov A.V."/>
            <person name="Beletsky A.V."/>
            <person name="Karnachuk O.V."/>
            <person name="Ravin N.V."/>
        </authorList>
    </citation>
    <scope>NUCLEOTIDE SEQUENCE</scope>
    <source>
        <strain evidence="1">RBS10-49</strain>
    </source>
</reference>
<evidence type="ECO:0000313" key="2">
    <source>
        <dbReference type="Proteomes" id="UP000748108"/>
    </source>
</evidence>
<dbReference type="EMBL" id="JAHHQF010000047">
    <property type="protein sequence ID" value="MBT9282003.1"/>
    <property type="molecule type" value="Genomic_DNA"/>
</dbReference>
<proteinExistence type="predicted"/>
<gene>
    <name evidence="1" type="ORF">KM312_05015</name>
</gene>
<name>A0A947D384_HYDSH</name>
<protein>
    <submittedName>
        <fullName evidence="1">Uncharacterized protein</fullName>
    </submittedName>
</protein>
<accession>A0A947D384</accession>
<organism evidence="1 2">
    <name type="scientific">Hydrogenibacillus schlegelii</name>
    <name type="common">Bacillus schlegelii</name>
    <dbReference type="NCBI Taxonomy" id="1484"/>
    <lineage>
        <taxon>Bacteria</taxon>
        <taxon>Bacillati</taxon>
        <taxon>Bacillota</taxon>
        <taxon>Bacilli</taxon>
        <taxon>Bacillales</taxon>
        <taxon>Bacillales Family X. Incertae Sedis</taxon>
        <taxon>Hydrogenibacillus</taxon>
    </lineage>
</organism>
<comment type="caution">
    <text evidence="1">The sequence shown here is derived from an EMBL/GenBank/DDBJ whole genome shotgun (WGS) entry which is preliminary data.</text>
</comment>
<dbReference type="Proteomes" id="UP000748108">
    <property type="component" value="Unassembled WGS sequence"/>
</dbReference>
<dbReference type="Gene3D" id="1.10.10.10">
    <property type="entry name" value="Winged helix-like DNA-binding domain superfamily/Winged helix DNA-binding domain"/>
    <property type="match status" value="1"/>
</dbReference>